<dbReference type="AlphaFoldDB" id="R0IA19"/>
<dbReference type="Gene3D" id="1.20.1280.50">
    <property type="match status" value="1"/>
</dbReference>
<protein>
    <recommendedName>
        <fullName evidence="1">F-box domain-containing protein</fullName>
    </recommendedName>
</protein>
<dbReference type="NCBIfam" id="TIGR01640">
    <property type="entry name" value="F_box_assoc_1"/>
    <property type="match status" value="1"/>
</dbReference>
<dbReference type="EMBL" id="KB870805">
    <property type="protein sequence ID" value="EOA39279.1"/>
    <property type="molecule type" value="Genomic_DNA"/>
</dbReference>
<dbReference type="InterPro" id="IPR001810">
    <property type="entry name" value="F-box_dom"/>
</dbReference>
<dbReference type="PROSITE" id="PS50181">
    <property type="entry name" value="FBOX"/>
    <property type="match status" value="1"/>
</dbReference>
<dbReference type="Proteomes" id="UP000029121">
    <property type="component" value="Unassembled WGS sequence"/>
</dbReference>
<dbReference type="SUPFAM" id="SSF81383">
    <property type="entry name" value="F-box domain"/>
    <property type="match status" value="1"/>
</dbReference>
<dbReference type="InterPro" id="IPR036047">
    <property type="entry name" value="F-box-like_dom_sf"/>
</dbReference>
<evidence type="ECO:0000313" key="2">
    <source>
        <dbReference type="EMBL" id="EOA39279.1"/>
    </source>
</evidence>
<dbReference type="PANTHER" id="PTHR31672:SF13">
    <property type="entry name" value="F-BOX PROTEIN CPR30-LIKE"/>
    <property type="match status" value="1"/>
</dbReference>
<dbReference type="Pfam" id="PF00646">
    <property type="entry name" value="F-box"/>
    <property type="match status" value="1"/>
</dbReference>
<evidence type="ECO:0000313" key="3">
    <source>
        <dbReference type="Proteomes" id="UP000029121"/>
    </source>
</evidence>
<dbReference type="PANTHER" id="PTHR31672">
    <property type="entry name" value="BNACNNG10540D PROTEIN"/>
    <property type="match status" value="1"/>
</dbReference>
<dbReference type="Pfam" id="PF07734">
    <property type="entry name" value="FBA_1"/>
    <property type="match status" value="2"/>
</dbReference>
<dbReference type="CDD" id="cd22157">
    <property type="entry name" value="F-box_AtFBW1-like"/>
    <property type="match status" value="1"/>
</dbReference>
<feature type="domain" description="F-box" evidence="1">
    <location>
        <begin position="1"/>
        <end position="47"/>
    </location>
</feature>
<organism evidence="2 3">
    <name type="scientific">Capsella rubella</name>
    <dbReference type="NCBI Taxonomy" id="81985"/>
    <lineage>
        <taxon>Eukaryota</taxon>
        <taxon>Viridiplantae</taxon>
        <taxon>Streptophyta</taxon>
        <taxon>Embryophyta</taxon>
        <taxon>Tracheophyta</taxon>
        <taxon>Spermatophyta</taxon>
        <taxon>Magnoliopsida</taxon>
        <taxon>eudicotyledons</taxon>
        <taxon>Gunneridae</taxon>
        <taxon>Pentapetalae</taxon>
        <taxon>rosids</taxon>
        <taxon>malvids</taxon>
        <taxon>Brassicales</taxon>
        <taxon>Brassicaceae</taxon>
        <taxon>Camelineae</taxon>
        <taxon>Capsella</taxon>
    </lineage>
</organism>
<reference evidence="3" key="1">
    <citation type="journal article" date="2013" name="Nat. Genet.">
        <title>The Capsella rubella genome and the genomic consequences of rapid mating system evolution.</title>
        <authorList>
            <person name="Slotte T."/>
            <person name="Hazzouri K.M."/>
            <person name="Agren J.A."/>
            <person name="Koenig D."/>
            <person name="Maumus F."/>
            <person name="Guo Y.L."/>
            <person name="Steige K."/>
            <person name="Platts A.E."/>
            <person name="Escobar J.S."/>
            <person name="Newman L.K."/>
            <person name="Wang W."/>
            <person name="Mandakova T."/>
            <person name="Vello E."/>
            <person name="Smith L.M."/>
            <person name="Henz S.R."/>
            <person name="Steffen J."/>
            <person name="Takuno S."/>
            <person name="Brandvain Y."/>
            <person name="Coop G."/>
            <person name="Andolfatto P."/>
            <person name="Hu T.T."/>
            <person name="Blanchette M."/>
            <person name="Clark R.M."/>
            <person name="Quesneville H."/>
            <person name="Nordborg M."/>
            <person name="Gaut B.S."/>
            <person name="Lysak M.A."/>
            <person name="Jenkins J."/>
            <person name="Grimwood J."/>
            <person name="Chapman J."/>
            <person name="Prochnik S."/>
            <person name="Shu S."/>
            <person name="Rokhsar D."/>
            <person name="Schmutz J."/>
            <person name="Weigel D."/>
            <person name="Wright S.I."/>
        </authorList>
    </citation>
    <scope>NUCLEOTIDE SEQUENCE [LARGE SCALE GENOMIC DNA]</scope>
    <source>
        <strain evidence="3">cv. Monte Gargano</strain>
    </source>
</reference>
<dbReference type="InterPro" id="IPR006527">
    <property type="entry name" value="F-box-assoc_dom_typ1"/>
</dbReference>
<sequence>MENKEKLPWDLVGEILSRVPPTCLLRFKTVCKQWKALFNDKTFINNHKMTFRFVLLSSGKIYSVSVNPKVEVRELTLNTPDLKSKVPQSLIATNGFLLCAKDKRAVVWNPWLRQIRYIHPELNNPRLKFLAICYDNNRRVDDEIVYKTLSISRKGFFFEETTYATLLPSPSSSPIPREEMVRYNFTSVVSLNGTFENFSKFCDLPCGKNHLRDALVLGVFREDRLSLFKQCYVTKKIEVWVTKNKVDDRYGMDVKWTSFMEVSVHTIPDLVKTEPYLQSQPSYFIDGKRLVICSCDETGQAWIYVVGENRLISKTKLDSMVECWPRHCTYFPSLVLIPGGKSEDA</sequence>
<evidence type="ECO:0000259" key="1">
    <source>
        <dbReference type="PROSITE" id="PS50181"/>
    </source>
</evidence>
<proteinExistence type="predicted"/>
<keyword evidence="3" id="KW-1185">Reference proteome</keyword>
<dbReference type="STRING" id="81985.R0IA19"/>
<gene>
    <name evidence="2" type="ORF">CARUB_v10012288mg</name>
</gene>
<dbReference type="InterPro" id="IPR050796">
    <property type="entry name" value="SCF_F-box_component"/>
</dbReference>
<dbReference type="InterPro" id="IPR017451">
    <property type="entry name" value="F-box-assoc_interact_dom"/>
</dbReference>
<name>R0IA19_9BRAS</name>
<dbReference type="SMART" id="SM00256">
    <property type="entry name" value="FBOX"/>
    <property type="match status" value="1"/>
</dbReference>
<accession>R0IA19</accession>